<feature type="domain" description="Nitroreductase" evidence="3">
    <location>
        <begin position="13"/>
        <end position="192"/>
    </location>
</feature>
<protein>
    <submittedName>
        <fullName evidence="4">Nitroreductase</fullName>
    </submittedName>
</protein>
<dbReference type="Pfam" id="PF00881">
    <property type="entry name" value="Nitroreductase"/>
    <property type="match status" value="1"/>
</dbReference>
<accession>D0L5X7</accession>
<keyword evidence="2" id="KW-0560">Oxidoreductase</keyword>
<dbReference type="RefSeq" id="WP_012835953.1">
    <property type="nucleotide sequence ID" value="NC_013441.1"/>
</dbReference>
<keyword evidence="5" id="KW-1185">Reference proteome</keyword>
<dbReference type="eggNOG" id="COG0778">
    <property type="taxonomic scope" value="Bacteria"/>
</dbReference>
<dbReference type="CDD" id="cd02062">
    <property type="entry name" value="Nitro_FMN_reductase"/>
    <property type="match status" value="1"/>
</dbReference>
<organism evidence="4 5">
    <name type="scientific">Gordonia bronchialis (strain ATCC 25592 / DSM 43247 / BCRC 13721 / JCM 3198 / KCTC 3076 / NBRC 16047 / NCTC 10667)</name>
    <name type="common">Rhodococcus bronchialis</name>
    <dbReference type="NCBI Taxonomy" id="526226"/>
    <lineage>
        <taxon>Bacteria</taxon>
        <taxon>Bacillati</taxon>
        <taxon>Actinomycetota</taxon>
        <taxon>Actinomycetes</taxon>
        <taxon>Mycobacteriales</taxon>
        <taxon>Gordoniaceae</taxon>
        <taxon>Gordonia</taxon>
    </lineage>
</organism>
<dbReference type="HOGENOM" id="CLU_070764_7_2_11"/>
<dbReference type="OrthoDB" id="3774920at2"/>
<dbReference type="Gene3D" id="3.40.109.10">
    <property type="entry name" value="NADH Oxidase"/>
    <property type="match status" value="1"/>
</dbReference>
<gene>
    <name evidence="4" type="ordered locus">Gbro_4320</name>
</gene>
<evidence type="ECO:0000313" key="4">
    <source>
        <dbReference type="EMBL" id="ACY23463.1"/>
    </source>
</evidence>
<reference evidence="4 5" key="2">
    <citation type="journal article" date="2010" name="Stand. Genomic Sci.">
        <title>Complete genome sequence of Gordonia bronchialis type strain (3410).</title>
        <authorList>
            <person name="Ivanova N."/>
            <person name="Sikorski J."/>
            <person name="Jando M."/>
            <person name="Lapidus A."/>
            <person name="Nolan M."/>
            <person name="Lucas S."/>
            <person name="Del Rio T.G."/>
            <person name="Tice H."/>
            <person name="Copeland A."/>
            <person name="Cheng J.F."/>
            <person name="Chen F."/>
            <person name="Bruce D."/>
            <person name="Goodwin L."/>
            <person name="Pitluck S."/>
            <person name="Mavromatis K."/>
            <person name="Ovchinnikova G."/>
            <person name="Pati A."/>
            <person name="Chen A."/>
            <person name="Palaniappan K."/>
            <person name="Land M."/>
            <person name="Hauser L."/>
            <person name="Chang Y.J."/>
            <person name="Jeffries C.D."/>
            <person name="Chain P."/>
            <person name="Saunders E."/>
            <person name="Han C."/>
            <person name="Detter J.C."/>
            <person name="Brettin T."/>
            <person name="Rohde M."/>
            <person name="Goker M."/>
            <person name="Bristow J."/>
            <person name="Eisen J.A."/>
            <person name="Markowitz V."/>
            <person name="Hugenholtz P."/>
            <person name="Klenk H.P."/>
            <person name="Kyrpides N.C."/>
        </authorList>
    </citation>
    <scope>NUCLEOTIDE SEQUENCE [LARGE SCALE GENOMIC DNA]</scope>
    <source>
        <strain evidence="5">ATCC 25592 / DSM 43247 / BCRC 13721 / JCM 3198 / KCTC 3076 / NBRC 16047 / NCTC 10667</strain>
    </source>
</reference>
<dbReference type="STRING" id="526226.Gbro_4320"/>
<evidence type="ECO:0000259" key="3">
    <source>
        <dbReference type="Pfam" id="PF00881"/>
    </source>
</evidence>
<dbReference type="PANTHER" id="PTHR43673:SF10">
    <property type="entry name" value="NADH DEHYDROGENASE_NAD(P)H NITROREDUCTASE XCC3605-RELATED"/>
    <property type="match status" value="1"/>
</dbReference>
<dbReference type="GO" id="GO:0016491">
    <property type="term" value="F:oxidoreductase activity"/>
    <property type="evidence" value="ECO:0007669"/>
    <property type="project" value="UniProtKB-KW"/>
</dbReference>
<name>D0L5X7_GORB4</name>
<sequence>MELADVMTTTFAARKFTDDPVPDDVLFAIFDLARFAPSGGNRQGAHAVIIRDADTKARIAELSKTAARRYLAQRGAGESPWNPVSPPGVTQQQIDEVPGVDDFVAPIAKAPVVLVFSIDLSVVAAVDQDLDRVGVVSGGSVYPLIWNVLLAARSLGYGGTFTTMAVTEESKVRELLGIPDTHAIAAVVPLGKPVKQLTRLRRQPVEEFVTLERFDGTPLRGGDS</sequence>
<dbReference type="EMBL" id="CP001802">
    <property type="protein sequence ID" value="ACY23463.1"/>
    <property type="molecule type" value="Genomic_DNA"/>
</dbReference>
<dbReference type="InterPro" id="IPR029479">
    <property type="entry name" value="Nitroreductase"/>
</dbReference>
<dbReference type="SUPFAM" id="SSF55469">
    <property type="entry name" value="FMN-dependent nitroreductase-like"/>
    <property type="match status" value="1"/>
</dbReference>
<dbReference type="InterPro" id="IPR000415">
    <property type="entry name" value="Nitroreductase-like"/>
</dbReference>
<dbReference type="Proteomes" id="UP000001219">
    <property type="component" value="Chromosome"/>
</dbReference>
<dbReference type="AlphaFoldDB" id="D0L5X7"/>
<evidence type="ECO:0000313" key="5">
    <source>
        <dbReference type="Proteomes" id="UP000001219"/>
    </source>
</evidence>
<reference evidence="5" key="1">
    <citation type="submission" date="2009-10" db="EMBL/GenBank/DDBJ databases">
        <title>The complete chromosome of Gordonia bronchialis DSM 43247.</title>
        <authorList>
            <consortium name="US DOE Joint Genome Institute (JGI-PGF)"/>
            <person name="Lucas S."/>
            <person name="Copeland A."/>
            <person name="Lapidus A."/>
            <person name="Glavina del Rio T."/>
            <person name="Dalin E."/>
            <person name="Tice H."/>
            <person name="Bruce D."/>
            <person name="Goodwin L."/>
            <person name="Pitluck S."/>
            <person name="Kyrpides N."/>
            <person name="Mavromatis K."/>
            <person name="Ivanova N."/>
            <person name="Ovchinnikova G."/>
            <person name="Saunders E."/>
            <person name="Brettin T."/>
            <person name="Detter J.C."/>
            <person name="Han C."/>
            <person name="Larimer F."/>
            <person name="Land M."/>
            <person name="Hauser L."/>
            <person name="Markowitz V."/>
            <person name="Cheng J.-F."/>
            <person name="Hugenholtz P."/>
            <person name="Woyke T."/>
            <person name="Wu D."/>
            <person name="Jando M."/>
            <person name="Schneider S."/>
            <person name="Goeker M."/>
            <person name="Klenk H.-P."/>
            <person name="Eisen J.A."/>
        </authorList>
    </citation>
    <scope>NUCLEOTIDE SEQUENCE [LARGE SCALE GENOMIC DNA]</scope>
    <source>
        <strain evidence="5">ATCC 25592 / DSM 43247 / BCRC 13721 / JCM 3198 / KCTC 3076 / NBRC 16047 / NCTC 10667</strain>
    </source>
</reference>
<evidence type="ECO:0000256" key="1">
    <source>
        <dbReference type="ARBA" id="ARBA00007118"/>
    </source>
</evidence>
<proteinExistence type="inferred from homology"/>
<comment type="similarity">
    <text evidence="1">Belongs to the nitroreductase family.</text>
</comment>
<dbReference type="PANTHER" id="PTHR43673">
    <property type="entry name" value="NAD(P)H NITROREDUCTASE YDGI-RELATED"/>
    <property type="match status" value="1"/>
</dbReference>
<dbReference type="KEGG" id="gbr:Gbro_4320"/>
<evidence type="ECO:0000256" key="2">
    <source>
        <dbReference type="ARBA" id="ARBA00023002"/>
    </source>
</evidence>